<sequence length="240" mass="24086">MSSIAIAVLFLSNSCLAAGPLAVPLGRAGHYAILAQSGISTVPDSVITGNIGVSPIASAAMTGFDLTLSASGKHSHSKQVHGKCYGADHASPIPAHLHTAVSDMQTAYTNASTRGNPDGSEVGGGVIGGHAFTPGFYKWASTVNIDSSITLIGDATDTWIFQIGGTLDMASAQSVVLQGGARPANIVWAVAGAVTLGSKSAFEGIILAAAGITMQTGSSVNGRLLAQTAVALQMATVTRP</sequence>
<keyword evidence="2 3" id="KW-0732">Signal</keyword>
<keyword evidence="5" id="KW-1185">Reference proteome</keyword>
<dbReference type="Proteomes" id="UP000076532">
    <property type="component" value="Unassembled WGS sequence"/>
</dbReference>
<gene>
    <name evidence="4" type="ORF">FIBSPDRAFT_946649</name>
</gene>
<accession>A0A166SSH5</accession>
<evidence type="ECO:0000256" key="3">
    <source>
        <dbReference type="SAM" id="SignalP"/>
    </source>
</evidence>
<feature type="chain" id="PRO_5007879686" evidence="3">
    <location>
        <begin position="18"/>
        <end position="240"/>
    </location>
</feature>
<dbReference type="OrthoDB" id="10264374at2759"/>
<organism evidence="4 5">
    <name type="scientific">Athelia psychrophila</name>
    <dbReference type="NCBI Taxonomy" id="1759441"/>
    <lineage>
        <taxon>Eukaryota</taxon>
        <taxon>Fungi</taxon>
        <taxon>Dikarya</taxon>
        <taxon>Basidiomycota</taxon>
        <taxon>Agaricomycotina</taxon>
        <taxon>Agaricomycetes</taxon>
        <taxon>Agaricomycetidae</taxon>
        <taxon>Atheliales</taxon>
        <taxon>Atheliaceae</taxon>
        <taxon>Athelia</taxon>
    </lineage>
</organism>
<dbReference type="STRING" id="436010.A0A166SSH5"/>
<dbReference type="Pfam" id="PF11999">
    <property type="entry name" value="Ice_binding"/>
    <property type="match status" value="1"/>
</dbReference>
<reference evidence="4 5" key="1">
    <citation type="journal article" date="2016" name="Mol. Biol. Evol.">
        <title>Comparative Genomics of Early-Diverging Mushroom-Forming Fungi Provides Insights into the Origins of Lignocellulose Decay Capabilities.</title>
        <authorList>
            <person name="Nagy L.G."/>
            <person name="Riley R."/>
            <person name="Tritt A."/>
            <person name="Adam C."/>
            <person name="Daum C."/>
            <person name="Floudas D."/>
            <person name="Sun H."/>
            <person name="Yadav J.S."/>
            <person name="Pangilinan J."/>
            <person name="Larsson K.H."/>
            <person name="Matsuura K."/>
            <person name="Barry K."/>
            <person name="Labutti K."/>
            <person name="Kuo R."/>
            <person name="Ohm R.A."/>
            <person name="Bhattacharya S.S."/>
            <person name="Shirouzu T."/>
            <person name="Yoshinaga Y."/>
            <person name="Martin F.M."/>
            <person name="Grigoriev I.V."/>
            <person name="Hibbett D.S."/>
        </authorList>
    </citation>
    <scope>NUCLEOTIDE SEQUENCE [LARGE SCALE GENOMIC DNA]</scope>
    <source>
        <strain evidence="4 5">CBS 109695</strain>
    </source>
</reference>
<dbReference type="AlphaFoldDB" id="A0A166SSH5"/>
<protein>
    <submittedName>
        <fullName evidence="4">Antifreeze protein</fullName>
    </submittedName>
</protein>
<comment type="similarity">
    <text evidence="1">Belongs to the ice-binding protein family.</text>
</comment>
<evidence type="ECO:0000256" key="1">
    <source>
        <dbReference type="ARBA" id="ARBA00005445"/>
    </source>
</evidence>
<evidence type="ECO:0000256" key="2">
    <source>
        <dbReference type="ARBA" id="ARBA00022729"/>
    </source>
</evidence>
<dbReference type="EMBL" id="KV417497">
    <property type="protein sequence ID" value="KZP29774.1"/>
    <property type="molecule type" value="Genomic_DNA"/>
</dbReference>
<proteinExistence type="inferred from homology"/>
<dbReference type="InterPro" id="IPR021884">
    <property type="entry name" value="Ice-bd_prot"/>
</dbReference>
<evidence type="ECO:0000313" key="4">
    <source>
        <dbReference type="EMBL" id="KZP29774.1"/>
    </source>
</evidence>
<name>A0A166SSH5_9AGAM</name>
<evidence type="ECO:0000313" key="5">
    <source>
        <dbReference type="Proteomes" id="UP000076532"/>
    </source>
</evidence>
<feature type="signal peptide" evidence="3">
    <location>
        <begin position="1"/>
        <end position="17"/>
    </location>
</feature>